<evidence type="ECO:0000313" key="1">
    <source>
        <dbReference type="EMBL" id="MFD2206038.1"/>
    </source>
</evidence>
<accession>A0ABW5BIR5</accession>
<comment type="caution">
    <text evidence="1">The sequence shown here is derived from an EMBL/GenBank/DDBJ whole genome shotgun (WGS) entry which is preliminary data.</text>
</comment>
<dbReference type="EMBL" id="JBHUII010000004">
    <property type="protein sequence ID" value="MFD2206038.1"/>
    <property type="molecule type" value="Genomic_DNA"/>
</dbReference>
<gene>
    <name evidence="1" type="ORF">ACFSKO_10460</name>
</gene>
<proteinExistence type="predicted"/>
<reference evidence="2" key="1">
    <citation type="journal article" date="2019" name="Int. J. Syst. Evol. Microbiol.">
        <title>The Global Catalogue of Microorganisms (GCM) 10K type strain sequencing project: providing services to taxonomists for standard genome sequencing and annotation.</title>
        <authorList>
            <consortium name="The Broad Institute Genomics Platform"/>
            <consortium name="The Broad Institute Genome Sequencing Center for Infectious Disease"/>
            <person name="Wu L."/>
            <person name="Ma J."/>
        </authorList>
    </citation>
    <scope>NUCLEOTIDE SEQUENCE [LARGE SCALE GENOMIC DNA]</scope>
    <source>
        <strain evidence="2">CGMCC 4.7192</strain>
    </source>
</reference>
<evidence type="ECO:0000313" key="2">
    <source>
        <dbReference type="Proteomes" id="UP001597294"/>
    </source>
</evidence>
<evidence type="ECO:0008006" key="3">
    <source>
        <dbReference type="Google" id="ProtNLM"/>
    </source>
</evidence>
<protein>
    <recommendedName>
        <fullName evidence="3">Cupin</fullName>
    </recommendedName>
</protein>
<sequence length="128" mass="14202">MKCLRIYATPDGESHFDEVEIPTGKVPVHPEATPFDVTASYPASRVRFTRIPAGMRQVDWHTVPDRVLTVRLDGAVEYETSDGEVRKIAAGEFALVEDTHGKGHLSRHSPDSQLVLWISLPNGLDEPL</sequence>
<dbReference type="RefSeq" id="WP_380251231.1">
    <property type="nucleotide sequence ID" value="NZ_JBHUII010000004.1"/>
</dbReference>
<name>A0ABW5BIR5_9PROT</name>
<organism evidence="1 2">
    <name type="scientific">Kiloniella antarctica</name>
    <dbReference type="NCBI Taxonomy" id="1550907"/>
    <lineage>
        <taxon>Bacteria</taxon>
        <taxon>Pseudomonadati</taxon>
        <taxon>Pseudomonadota</taxon>
        <taxon>Alphaproteobacteria</taxon>
        <taxon>Rhodospirillales</taxon>
        <taxon>Kiloniellaceae</taxon>
        <taxon>Kiloniella</taxon>
    </lineage>
</organism>
<dbReference type="Proteomes" id="UP001597294">
    <property type="component" value="Unassembled WGS sequence"/>
</dbReference>
<keyword evidence="2" id="KW-1185">Reference proteome</keyword>